<proteinExistence type="predicted"/>
<dbReference type="EMBL" id="SZUA01000001">
    <property type="protein sequence ID" value="TKR34134.1"/>
    <property type="molecule type" value="Genomic_DNA"/>
</dbReference>
<feature type="region of interest" description="Disordered" evidence="1">
    <location>
        <begin position="1"/>
        <end position="28"/>
    </location>
</feature>
<dbReference type="PROSITE" id="PS51459">
    <property type="entry name" value="FIDO"/>
    <property type="match status" value="1"/>
</dbReference>
<dbReference type="AlphaFoldDB" id="A0A4U5JW24"/>
<dbReference type="SUPFAM" id="SSF140931">
    <property type="entry name" value="Fic-like"/>
    <property type="match status" value="1"/>
</dbReference>
<dbReference type="OrthoDB" id="9807853at2"/>
<evidence type="ECO:0000313" key="3">
    <source>
        <dbReference type="EMBL" id="TKR34134.1"/>
    </source>
</evidence>
<evidence type="ECO:0000313" key="4">
    <source>
        <dbReference type="Proteomes" id="UP000308707"/>
    </source>
</evidence>
<accession>A0A4U5JW24</accession>
<feature type="domain" description="Fido" evidence="2">
    <location>
        <begin position="106"/>
        <end position="249"/>
    </location>
</feature>
<evidence type="ECO:0000259" key="2">
    <source>
        <dbReference type="PROSITE" id="PS51459"/>
    </source>
</evidence>
<dbReference type="InterPro" id="IPR003812">
    <property type="entry name" value="Fido"/>
</dbReference>
<dbReference type="Gene3D" id="1.10.3290.10">
    <property type="entry name" value="Fido-like domain"/>
    <property type="match status" value="1"/>
</dbReference>
<organism evidence="3 4">
    <name type="scientific">Luteimonas gilva</name>
    <dbReference type="NCBI Taxonomy" id="2572684"/>
    <lineage>
        <taxon>Bacteria</taxon>
        <taxon>Pseudomonadati</taxon>
        <taxon>Pseudomonadota</taxon>
        <taxon>Gammaproteobacteria</taxon>
        <taxon>Lysobacterales</taxon>
        <taxon>Lysobacteraceae</taxon>
        <taxon>Luteimonas</taxon>
    </lineage>
</organism>
<reference evidence="3 4" key="1">
    <citation type="submission" date="2019-04" db="EMBL/GenBank/DDBJ databases">
        <title>Reference strain of H23.</title>
        <authorList>
            <person name="Luo X."/>
        </authorList>
    </citation>
    <scope>NUCLEOTIDE SEQUENCE [LARGE SCALE GENOMIC DNA]</scope>
    <source>
        <strain evidence="3 4">H23</strain>
    </source>
</reference>
<protein>
    <submittedName>
        <fullName evidence="3">Fic family protein</fullName>
    </submittedName>
</protein>
<comment type="caution">
    <text evidence="3">The sequence shown here is derived from an EMBL/GenBank/DDBJ whole genome shotgun (WGS) entry which is preliminary data.</text>
</comment>
<dbReference type="InterPro" id="IPR036597">
    <property type="entry name" value="Fido-like_dom_sf"/>
</dbReference>
<name>A0A4U5JW24_9GAMM</name>
<evidence type="ECO:0000256" key="1">
    <source>
        <dbReference type="SAM" id="MobiDB-lite"/>
    </source>
</evidence>
<sequence length="357" mass="38669">MRTASDSATHSPSFRPGMDQPPGRVDNVPSAITGLPLRYFTPDPLTVLLDRCRPTAGAVPVVQDPRLEDAGLLLIASSSRRGPSGGVDFAQAMRFAEILTGLKQLDTLDEIVNAGRTLSTRVTGLRDEIVFSGGPTASDAHLVYALPASLRQLLVSLEAGLAGLNESPLDPAIVVGVTGFFCIHLHPFVDANGRWSRLVMASVGARRKAGWPAMVQTSLQNACKREFGERIWPEARANGLKNYLLLVHRFEQELTGRLHGSEILHALSTITGEINRQARTRSARQTTIAELFSKNSVSVHKLREKFGSSAKSMAGFLDRVTSYSTIVRVEKDMLSIQGLIDASEAEFGACVEKIVRG</sequence>
<keyword evidence="4" id="KW-1185">Reference proteome</keyword>
<feature type="compositionally biased region" description="Polar residues" evidence="1">
    <location>
        <begin position="1"/>
        <end position="12"/>
    </location>
</feature>
<gene>
    <name evidence="3" type="ORF">FCE95_07675</name>
</gene>
<dbReference type="Proteomes" id="UP000308707">
    <property type="component" value="Unassembled WGS sequence"/>
</dbReference>
<dbReference type="Pfam" id="PF02661">
    <property type="entry name" value="Fic"/>
    <property type="match status" value="1"/>
</dbReference>